<dbReference type="GO" id="GO:0016579">
    <property type="term" value="P:protein deubiquitination"/>
    <property type="evidence" value="ECO:0007669"/>
    <property type="project" value="InterPro"/>
</dbReference>
<feature type="compositionally biased region" description="Basic and acidic residues" evidence="14">
    <location>
        <begin position="600"/>
        <end position="617"/>
    </location>
</feature>
<dbReference type="Gene3D" id="1.10.287.10">
    <property type="entry name" value="S15/NS1, RNA-binding"/>
    <property type="match status" value="1"/>
</dbReference>
<evidence type="ECO:0000256" key="14">
    <source>
        <dbReference type="SAM" id="MobiDB-lite"/>
    </source>
</evidence>
<feature type="domain" description="Josephin" evidence="15">
    <location>
        <begin position="1697"/>
        <end position="1850"/>
    </location>
</feature>
<proteinExistence type="inferred from homology"/>
<dbReference type="InterPro" id="IPR025476">
    <property type="entry name" value="Helitron_helicase-like"/>
</dbReference>
<evidence type="ECO:0000259" key="15">
    <source>
        <dbReference type="PROSITE" id="PS50957"/>
    </source>
</evidence>
<evidence type="ECO:0000256" key="1">
    <source>
        <dbReference type="ARBA" id="ARBA00000707"/>
    </source>
</evidence>
<comment type="caution">
    <text evidence="12">Lacks conserved residue(s) required for the propagation of feature annotation.</text>
</comment>
<evidence type="ECO:0000256" key="3">
    <source>
        <dbReference type="ARBA" id="ARBA00022741"/>
    </source>
</evidence>
<dbReference type="SMART" id="SM00382">
    <property type="entry name" value="AAA"/>
    <property type="match status" value="1"/>
</dbReference>
<feature type="compositionally biased region" description="Basic and acidic residues" evidence="14">
    <location>
        <begin position="524"/>
        <end position="536"/>
    </location>
</feature>
<dbReference type="InterPro" id="IPR006155">
    <property type="entry name" value="Josephin"/>
</dbReference>
<comment type="cofactor">
    <cofactor evidence="13">
        <name>Mg(2+)</name>
        <dbReference type="ChEBI" id="CHEBI:18420"/>
    </cofactor>
</comment>
<dbReference type="InterPro" id="IPR049163">
    <property type="entry name" value="Pif1-like_2B_dom"/>
</dbReference>
<evidence type="ECO:0000256" key="12">
    <source>
        <dbReference type="PROSITE-ProRule" id="PRU00331"/>
    </source>
</evidence>
<dbReference type="Proteomes" id="UP001152797">
    <property type="component" value="Unassembled WGS sequence"/>
</dbReference>
<dbReference type="Pfam" id="PF14214">
    <property type="entry name" value="Helitron_like_N"/>
    <property type="match status" value="1"/>
</dbReference>
<dbReference type="PROSITE" id="PS50957">
    <property type="entry name" value="JOSEPHIN"/>
    <property type="match status" value="1"/>
</dbReference>
<dbReference type="InterPro" id="IPR003593">
    <property type="entry name" value="AAA+_ATPase"/>
</dbReference>
<evidence type="ECO:0000256" key="10">
    <source>
        <dbReference type="ARBA" id="ARBA00023204"/>
    </source>
</evidence>
<evidence type="ECO:0000256" key="11">
    <source>
        <dbReference type="ARBA" id="ARBA00023235"/>
    </source>
</evidence>
<keyword evidence="13" id="KW-0233">DNA recombination</keyword>
<reference evidence="17" key="2">
    <citation type="submission" date="2024-04" db="EMBL/GenBank/DDBJ databases">
        <authorList>
            <person name="Chen Y."/>
            <person name="Shah S."/>
            <person name="Dougan E. K."/>
            <person name="Thang M."/>
            <person name="Chan C."/>
        </authorList>
    </citation>
    <scope>NUCLEOTIDE SEQUENCE [LARGE SCALE GENOMIC DNA]</scope>
</reference>
<dbReference type="Pfam" id="PF21530">
    <property type="entry name" value="Pif1_2B_dom"/>
    <property type="match status" value="1"/>
</dbReference>
<sequence>MAPCERCGVGKRSGRGRGWCNNEECRKEEQAEKLAQKQAAQRARAEKGAGERGPCPGEGAGGRPADAAAQASRQARKEERQAKGAGERGPCPGEGAGGRPIDTEEVKRGPPFANDDNFEQVKGKYQKFLRKWGHFGLSKACDECGTLTPGRYCLLTVEEDGEDGLQELSGEEDQVRFADFAANPADLSRPQCLGAAAAGHGEGEPGLCGRGARHAGINRPAAASLCRLADLAMQHAAYKNSPVVDKALADIARILEQASAAQRHEPQEEAPGEDAEEEELEVTYLLPRDPAIPKADRGELQDLRAKARRDIDNIDAVLFPHLFPDGQGGYRPHVYHKFSEYARKRLLGKDGRFEADPAYVMWLLEEQMRKRLSGNVTVRLKGQLHPELASRHEEYTRRVFTALRDLPGTQPYLFAKRGVAMGMYEQLGKPQFFLTLTCHAKQPSILAAVITAKLIRLHGRAAEEEVAGILYDYQRDDNHKWEGMTATQLCNSMPAVVARQFMHGLRQLLHWLGAEDFTAEGADEQDRPDGGGGDRGDEQEEDEWAAAPALGQDGQFHRVKEDKPPFKVFDYIVRIEWQKRGCPHAHILLWTDVPDVTGKKRPEHAAAEGEEEKRQEEVDWSDEEISAHVVPACAEDLSDKYISTKSAHRWMQDGRSTPRTRKVMAKLATFVEHTCGPYCGKYTIGACRFGFPRASEKHTRWRTAQEQFASRWKSSLAARRHEDDGFVGQYNKAILRFWRASMDLQVVCKLNCASKYILGYCFKSEEDPTTNEVYKAAHAATQGRTTSTFEAVHYILGYSPVFFSRDNIWLQVGPPGTWTLSVPQAEEQEALQDPAAYKERQQEAGRGAPAAQRWYQQLQQHFPDAETLVPSEGGRPVVKPWREISFFDFAAGFRFGGAVFNPEKVVPRRLPAIVGHRNYSPDLQPEVFYYSKLLLYLRWVEPGNWLADADCGSHAAAFHRIAMDRDRNPTFLQSLCFPKLDGTVQAARELQAVQAVMFLKAKLDSATWTHTRAEEENYQDSMRIMQALKERHGDDIDFMAPCNVPTGPATDIFAAVEGGEEAFNMLTVEDPSPEVLKQRRCMEYILRSVLDGPNSKDKNNLERLNLLVHGPRGCGKSVVTRAAAHMLRQSERGVVLAAPTGVAAFNINGTTLHFSLLLPVQNQSYGKVCDLPLPRGEQLATLQSFWKHVDVLMVDEMSFVSSDLLDRMDQHLRLARDMPHHPFGGLHVIFIGDLYQLPPPGGRPIFASKLWELFELCELEGNQRAGKDPAWAALLARVRIGRWTEEDIQVLESLVIPKYSGRSPAPGAVCLYATRAAVATRNRRYIQDHVEYTNGDLYECPAVDISVGSGAPLPPEKAWPLPEDTGGMETLLQLAVGAKVMLRKNLDVQDGLVNGACGIVEHVDTRSNREVEKVWVKFDKDAGSKWQAANETTSVAINRCSASFDDKDGSKAERRQFPLVLAKATTIHKSQAATYYAGVHARLDKHVKQEGQAYVALSWSPTEKLCSLECFDRSSLHFNANAQWALVTLKEKQSRSSGPRKAALRQLWEEVVLPPEGHKHYKTLLHHLPPPDWKAYDEEQRAKSAPDSKDDSKAGGKLTCPQCGWTADDAAQYKKHNRACPAKAAAKAKTKAAAKAQQAAKAKAKPKAKSKSTERAASPTTPPAKANRRGYDPPAPDSPPPLPPPADPPPPDLEPPAPCFYFEKQQAGRCGMHALNHALGRAAFTPQDMRTAAASYLQELQGIDDAAHEHIRPGGWYSVQILYTALFNRGYTLNFHQPIQSLQKAHLAPALVQNWNSQHWVAYRWGHDGAIYLLDSMRDGPHRMLEEEFTATLAMHWTYVVEPIPPTHDM</sequence>
<feature type="region of interest" description="Disordered" evidence="14">
    <location>
        <begin position="1564"/>
        <end position="1598"/>
    </location>
</feature>
<feature type="region of interest" description="Disordered" evidence="14">
    <location>
        <begin position="1"/>
        <end position="117"/>
    </location>
</feature>
<feature type="compositionally biased region" description="Acidic residues" evidence="14">
    <location>
        <begin position="268"/>
        <end position="280"/>
    </location>
</feature>
<dbReference type="InterPro" id="IPR051055">
    <property type="entry name" value="PIF1_helicase"/>
</dbReference>
<dbReference type="GO" id="GO:0006310">
    <property type="term" value="P:DNA recombination"/>
    <property type="evidence" value="ECO:0007669"/>
    <property type="project" value="UniProtKB-KW"/>
</dbReference>
<dbReference type="EMBL" id="CAMXCT010003620">
    <property type="protein sequence ID" value="CAI4005404.1"/>
    <property type="molecule type" value="Genomic_DNA"/>
</dbReference>
<dbReference type="GO" id="GO:0043139">
    <property type="term" value="F:5'-3' DNA helicase activity"/>
    <property type="evidence" value="ECO:0007669"/>
    <property type="project" value="UniProtKB-EC"/>
</dbReference>
<keyword evidence="6 13" id="KW-0378">Hydrolase</keyword>
<evidence type="ECO:0000313" key="17">
    <source>
        <dbReference type="EMBL" id="CAL1158779.1"/>
    </source>
</evidence>
<dbReference type="OrthoDB" id="412232at2759"/>
<evidence type="ECO:0000256" key="2">
    <source>
        <dbReference type="ARBA" id="ARBA00022670"/>
    </source>
</evidence>
<dbReference type="EMBL" id="CAMXCT030003620">
    <property type="protein sequence ID" value="CAL4792716.1"/>
    <property type="molecule type" value="Genomic_DNA"/>
</dbReference>
<evidence type="ECO:0000256" key="5">
    <source>
        <dbReference type="ARBA" id="ARBA00022786"/>
    </source>
</evidence>
<dbReference type="GO" id="GO:0006508">
    <property type="term" value="P:proteolysis"/>
    <property type="evidence" value="ECO:0007669"/>
    <property type="project" value="UniProtKB-KW"/>
</dbReference>
<gene>
    <name evidence="16" type="ORF">C1SCF055_LOCUS31126</name>
</gene>
<dbReference type="SUPFAM" id="SSF52540">
    <property type="entry name" value="P-loop containing nucleoside triphosphate hydrolases"/>
    <property type="match status" value="2"/>
</dbReference>
<feature type="compositionally biased region" description="Pro residues" evidence="14">
    <location>
        <begin position="1673"/>
        <end position="1698"/>
    </location>
</feature>
<name>A0A9P1D7R5_9DINO</name>
<keyword evidence="7 13" id="KW-0347">Helicase</keyword>
<dbReference type="Gene3D" id="3.90.70.40">
    <property type="match status" value="1"/>
</dbReference>
<keyword evidence="5" id="KW-0833">Ubl conjugation pathway</keyword>
<keyword evidence="18" id="KW-1185">Reference proteome</keyword>
<dbReference type="EMBL" id="CAMXCT020003620">
    <property type="protein sequence ID" value="CAL1158779.1"/>
    <property type="molecule type" value="Genomic_DNA"/>
</dbReference>
<accession>A0A9P1D7R5</accession>
<feature type="compositionally biased region" description="Basic and acidic residues" evidence="14">
    <location>
        <begin position="1574"/>
        <end position="1594"/>
    </location>
</feature>
<keyword evidence="8 13" id="KW-0067">ATP-binding</keyword>
<evidence type="ECO:0000256" key="8">
    <source>
        <dbReference type="ARBA" id="ARBA00022840"/>
    </source>
</evidence>
<keyword evidence="4 13" id="KW-0227">DNA damage</keyword>
<comment type="caution">
    <text evidence="16">The sequence shown here is derived from an EMBL/GenBank/DDBJ whole genome shotgun (WGS) entry which is preliminary data.</text>
</comment>
<reference evidence="16" key="1">
    <citation type="submission" date="2022-10" db="EMBL/GenBank/DDBJ databases">
        <authorList>
            <person name="Chen Y."/>
            <person name="Dougan E. K."/>
            <person name="Chan C."/>
            <person name="Rhodes N."/>
            <person name="Thang M."/>
        </authorList>
    </citation>
    <scope>NUCLEOTIDE SEQUENCE</scope>
</reference>
<keyword evidence="3 13" id="KW-0547">Nucleotide-binding</keyword>
<protein>
    <recommendedName>
        <fullName evidence="13">ATP-dependent DNA helicase</fullName>
        <ecNumber evidence="13">5.6.2.3</ecNumber>
    </recommendedName>
</protein>
<dbReference type="EC" id="5.6.2.3" evidence="13"/>
<feature type="region of interest" description="Disordered" evidence="14">
    <location>
        <begin position="259"/>
        <end position="280"/>
    </location>
</feature>
<dbReference type="InterPro" id="IPR027417">
    <property type="entry name" value="P-loop_NTPase"/>
</dbReference>
<feature type="region of interest" description="Disordered" evidence="14">
    <location>
        <begin position="600"/>
        <end position="621"/>
    </location>
</feature>
<dbReference type="PANTHER" id="PTHR47642:SF5">
    <property type="entry name" value="ATP-DEPENDENT DNA HELICASE"/>
    <property type="match status" value="1"/>
</dbReference>
<feature type="compositionally biased region" description="Basic and acidic residues" evidence="14">
    <location>
        <begin position="23"/>
        <end position="35"/>
    </location>
</feature>
<dbReference type="InterPro" id="IPR010285">
    <property type="entry name" value="DNA_helicase_pif1-like_DEAD"/>
</dbReference>
<dbReference type="GO" id="GO:0000723">
    <property type="term" value="P:telomere maintenance"/>
    <property type="evidence" value="ECO:0007669"/>
    <property type="project" value="InterPro"/>
</dbReference>
<evidence type="ECO:0000313" key="18">
    <source>
        <dbReference type="Proteomes" id="UP001152797"/>
    </source>
</evidence>
<keyword evidence="10 13" id="KW-0234">DNA repair</keyword>
<dbReference type="GO" id="GO:0004843">
    <property type="term" value="F:cysteine-type deubiquitinase activity"/>
    <property type="evidence" value="ECO:0007669"/>
    <property type="project" value="UniProtKB-EC"/>
</dbReference>
<comment type="similarity">
    <text evidence="13">Belongs to the helicase family.</text>
</comment>
<evidence type="ECO:0000256" key="6">
    <source>
        <dbReference type="ARBA" id="ARBA00022801"/>
    </source>
</evidence>
<dbReference type="PANTHER" id="PTHR47642">
    <property type="entry name" value="ATP-DEPENDENT DNA HELICASE"/>
    <property type="match status" value="1"/>
</dbReference>
<keyword evidence="9" id="KW-0238">DNA-binding</keyword>
<dbReference type="SMART" id="SM01246">
    <property type="entry name" value="Josephin"/>
    <property type="match status" value="1"/>
</dbReference>
<keyword evidence="2" id="KW-0645">Protease</keyword>
<comment type="catalytic activity">
    <reaction evidence="13">
        <text>ATP + H2O = ADP + phosphate + H(+)</text>
        <dbReference type="Rhea" id="RHEA:13065"/>
        <dbReference type="ChEBI" id="CHEBI:15377"/>
        <dbReference type="ChEBI" id="CHEBI:15378"/>
        <dbReference type="ChEBI" id="CHEBI:30616"/>
        <dbReference type="ChEBI" id="CHEBI:43474"/>
        <dbReference type="ChEBI" id="CHEBI:456216"/>
        <dbReference type="EC" id="5.6.2.3"/>
    </reaction>
</comment>
<dbReference type="GO" id="GO:0005524">
    <property type="term" value="F:ATP binding"/>
    <property type="evidence" value="ECO:0007669"/>
    <property type="project" value="UniProtKB-KW"/>
</dbReference>
<dbReference type="Pfam" id="PF05970">
    <property type="entry name" value="PIF1"/>
    <property type="match status" value="1"/>
</dbReference>
<evidence type="ECO:0000256" key="4">
    <source>
        <dbReference type="ARBA" id="ARBA00022763"/>
    </source>
</evidence>
<dbReference type="Pfam" id="PF02099">
    <property type="entry name" value="Josephin"/>
    <property type="match status" value="1"/>
</dbReference>
<keyword evidence="11" id="KW-0413">Isomerase</keyword>
<evidence type="ECO:0000313" key="16">
    <source>
        <dbReference type="EMBL" id="CAI4005404.1"/>
    </source>
</evidence>
<feature type="compositionally biased region" description="Basic and acidic residues" evidence="14">
    <location>
        <begin position="75"/>
        <end position="86"/>
    </location>
</feature>
<feature type="region of interest" description="Disordered" evidence="14">
    <location>
        <begin position="1631"/>
        <end position="1699"/>
    </location>
</feature>
<dbReference type="Gene3D" id="3.40.50.300">
    <property type="entry name" value="P-loop containing nucleotide triphosphate hydrolases"/>
    <property type="match status" value="1"/>
</dbReference>
<evidence type="ECO:0000256" key="9">
    <source>
        <dbReference type="ARBA" id="ARBA00023125"/>
    </source>
</evidence>
<dbReference type="GO" id="GO:0006281">
    <property type="term" value="P:DNA repair"/>
    <property type="evidence" value="ECO:0007669"/>
    <property type="project" value="UniProtKB-KW"/>
</dbReference>
<feature type="compositionally biased region" description="Low complexity" evidence="14">
    <location>
        <begin position="63"/>
        <end position="73"/>
    </location>
</feature>
<feature type="region of interest" description="Disordered" evidence="14">
    <location>
        <begin position="519"/>
        <end position="541"/>
    </location>
</feature>
<evidence type="ECO:0000256" key="13">
    <source>
        <dbReference type="RuleBase" id="RU363044"/>
    </source>
</evidence>
<organism evidence="16">
    <name type="scientific">Cladocopium goreaui</name>
    <dbReference type="NCBI Taxonomy" id="2562237"/>
    <lineage>
        <taxon>Eukaryota</taxon>
        <taxon>Sar</taxon>
        <taxon>Alveolata</taxon>
        <taxon>Dinophyceae</taxon>
        <taxon>Suessiales</taxon>
        <taxon>Symbiodiniaceae</taxon>
        <taxon>Cladocopium</taxon>
    </lineage>
</organism>
<evidence type="ECO:0000256" key="7">
    <source>
        <dbReference type="ARBA" id="ARBA00022806"/>
    </source>
</evidence>
<comment type="catalytic activity">
    <reaction evidence="1">
        <text>Thiol-dependent hydrolysis of ester, thioester, amide, peptide and isopeptide bonds formed by the C-terminal Gly of ubiquitin (a 76-residue protein attached to proteins as an intracellular targeting signal).</text>
        <dbReference type="EC" id="3.4.19.12"/>
    </reaction>
</comment>